<sequence length="367" mass="40736">MESFSELNEARSSGGGLMTRRWVSMHVCSASETSLAGCIQCLIPRKALYPAPPSALRQPSGPLGIFSSSCFPAPVAVTVVLSVVELLAFFSRSSTPLQAADALLVRIFSISFFSRESRGTYPRRFSIRSCGASPRFRCRTLPGGDQDDCLVSRLPVRISWSNSLKAHRWPSGHPGMSSLACLLADACGVLGEMRVAGMRGAGRRTAQRRRRERCRRCVCRYVGAASSAETLCVVRVVGGRVRGETTDMFEHRAPSAWRSGYASSACRERAAGHGAATQTVLIESGRIGGVCGVMYRLLWMWQLFAWRWVGTSPTRLRREDAFLRARRNHEDLFPRRRVGRNLCSRNVVPDLLRQEIPVYSRNGYVER</sequence>
<comment type="caution">
    <text evidence="1">The sequence shown here is derived from an EMBL/GenBank/DDBJ whole genome shotgun (WGS) entry which is preliminary data.</text>
</comment>
<name>A0AAW0AFP3_9AGAR</name>
<organism evidence="1 2">
    <name type="scientific">Favolaschia claudopus</name>
    <dbReference type="NCBI Taxonomy" id="2862362"/>
    <lineage>
        <taxon>Eukaryota</taxon>
        <taxon>Fungi</taxon>
        <taxon>Dikarya</taxon>
        <taxon>Basidiomycota</taxon>
        <taxon>Agaricomycotina</taxon>
        <taxon>Agaricomycetes</taxon>
        <taxon>Agaricomycetidae</taxon>
        <taxon>Agaricales</taxon>
        <taxon>Marasmiineae</taxon>
        <taxon>Mycenaceae</taxon>
        <taxon>Favolaschia</taxon>
    </lineage>
</organism>
<dbReference type="Proteomes" id="UP001362999">
    <property type="component" value="Unassembled WGS sequence"/>
</dbReference>
<keyword evidence="2" id="KW-1185">Reference proteome</keyword>
<dbReference type="AlphaFoldDB" id="A0AAW0AFP3"/>
<evidence type="ECO:0000313" key="2">
    <source>
        <dbReference type="Proteomes" id="UP001362999"/>
    </source>
</evidence>
<reference evidence="1 2" key="1">
    <citation type="journal article" date="2024" name="J Genomics">
        <title>Draft genome sequencing and assembly of Favolaschia claudopus CIRM-BRFM 2984 isolated from oak limbs.</title>
        <authorList>
            <person name="Navarro D."/>
            <person name="Drula E."/>
            <person name="Chaduli D."/>
            <person name="Cazenave R."/>
            <person name="Ahrendt S."/>
            <person name="Wang J."/>
            <person name="Lipzen A."/>
            <person name="Daum C."/>
            <person name="Barry K."/>
            <person name="Grigoriev I.V."/>
            <person name="Favel A."/>
            <person name="Rosso M.N."/>
            <person name="Martin F."/>
        </authorList>
    </citation>
    <scope>NUCLEOTIDE SEQUENCE [LARGE SCALE GENOMIC DNA]</scope>
    <source>
        <strain evidence="1 2">CIRM-BRFM 2984</strain>
    </source>
</reference>
<proteinExistence type="predicted"/>
<evidence type="ECO:0000313" key="1">
    <source>
        <dbReference type="EMBL" id="KAK7007624.1"/>
    </source>
</evidence>
<accession>A0AAW0AFP3</accession>
<protein>
    <submittedName>
        <fullName evidence="1">Uncharacterized protein</fullName>
    </submittedName>
</protein>
<dbReference type="EMBL" id="JAWWNJ010000070">
    <property type="protein sequence ID" value="KAK7007624.1"/>
    <property type="molecule type" value="Genomic_DNA"/>
</dbReference>
<gene>
    <name evidence="1" type="ORF">R3P38DRAFT_1658692</name>
</gene>